<evidence type="ECO:0000259" key="6">
    <source>
        <dbReference type="Pfam" id="PF13180"/>
    </source>
</evidence>
<dbReference type="InterPro" id="IPR051201">
    <property type="entry name" value="Chloro_Bact_Ser_Proteases"/>
</dbReference>
<evidence type="ECO:0000313" key="8">
    <source>
        <dbReference type="Proteomes" id="UP000186309"/>
    </source>
</evidence>
<evidence type="ECO:0000256" key="5">
    <source>
        <dbReference type="SAM" id="Phobius"/>
    </source>
</evidence>
<feature type="transmembrane region" description="Helical" evidence="5">
    <location>
        <begin position="12"/>
        <end position="32"/>
    </location>
</feature>
<dbReference type="Pfam" id="PF13180">
    <property type="entry name" value="PDZ_2"/>
    <property type="match status" value="1"/>
</dbReference>
<sequence>MEYDQPSFRGTIISHVAAVGLTLLLTALLFSVRFERPQPPPRIPSIGVANPTPAPAPAPAPSPIEEAELDAFDAAAPVVALASPPSEDALKELDPEERQNVVVYAAVNKSVVNITTEAENQGFFGEETSTGTGSGFVTDKRGHILTNFHVVQGADTVRATLFDGSAHAAKVVGVDASNDVALLQIDAPADKLIPVTFGDSSRLLVGQKIMAIGNPFGLERTLTTGIVSSLDRSLKAKNGRMIRGIIQTDAAINPGNSGGPLLNTKGQVIGMNTAIISPVGQSAGVSFAVPINSIARILQPLIEHGRVVRADLGVTRFYATDEGLLVLALAEGGPAEQAGIRPIQVKVERVGPGFVRRSLDPDSADLIVAVDHKRVKTLDELMTEVEKHQPGQSARITVVRDGKPMDVVVQLGKS</sequence>
<dbReference type="InterPro" id="IPR043504">
    <property type="entry name" value="Peptidase_S1_PA_chymotrypsin"/>
</dbReference>
<keyword evidence="4" id="KW-0720">Serine protease</keyword>
<dbReference type="PANTHER" id="PTHR43343">
    <property type="entry name" value="PEPTIDASE S12"/>
    <property type="match status" value="1"/>
</dbReference>
<feature type="domain" description="PDZ" evidence="6">
    <location>
        <begin position="311"/>
        <end position="411"/>
    </location>
</feature>
<dbReference type="Gene3D" id="2.40.10.10">
    <property type="entry name" value="Trypsin-like serine proteases"/>
    <property type="match status" value="2"/>
</dbReference>
<dbReference type="Pfam" id="PF13365">
    <property type="entry name" value="Trypsin_2"/>
    <property type="match status" value="1"/>
</dbReference>
<keyword evidence="5" id="KW-0812">Transmembrane</keyword>
<gene>
    <name evidence="7" type="primary">hhoB_1</name>
    <name evidence="7" type="ORF">BSF38_02558</name>
</gene>
<organism evidence="7 8">
    <name type="scientific">Paludisphaera borealis</name>
    <dbReference type="NCBI Taxonomy" id="1387353"/>
    <lineage>
        <taxon>Bacteria</taxon>
        <taxon>Pseudomonadati</taxon>
        <taxon>Planctomycetota</taxon>
        <taxon>Planctomycetia</taxon>
        <taxon>Isosphaerales</taxon>
        <taxon>Isosphaeraceae</taxon>
        <taxon>Paludisphaera</taxon>
    </lineage>
</organism>
<dbReference type="OrthoDB" id="248175at2"/>
<proteinExistence type="inferred from homology"/>
<dbReference type="SUPFAM" id="SSF50156">
    <property type="entry name" value="PDZ domain-like"/>
    <property type="match status" value="1"/>
</dbReference>
<keyword evidence="2 7" id="KW-0645">Protease</keyword>
<dbReference type="STRING" id="1387353.BSF38_02558"/>
<keyword evidence="5" id="KW-0472">Membrane</keyword>
<dbReference type="PRINTS" id="PR00834">
    <property type="entry name" value="PROTEASES2C"/>
</dbReference>
<dbReference type="PANTHER" id="PTHR43343:SF3">
    <property type="entry name" value="PROTEASE DO-LIKE 8, CHLOROPLASTIC"/>
    <property type="match status" value="1"/>
</dbReference>
<dbReference type="EMBL" id="CP019082">
    <property type="protein sequence ID" value="APW61055.1"/>
    <property type="molecule type" value="Genomic_DNA"/>
</dbReference>
<dbReference type="InterPro" id="IPR036034">
    <property type="entry name" value="PDZ_sf"/>
</dbReference>
<evidence type="ECO:0000256" key="2">
    <source>
        <dbReference type="ARBA" id="ARBA00022670"/>
    </source>
</evidence>
<dbReference type="InterPro" id="IPR009003">
    <property type="entry name" value="Peptidase_S1_PA"/>
</dbReference>
<keyword evidence="5" id="KW-1133">Transmembrane helix</keyword>
<dbReference type="InterPro" id="IPR001478">
    <property type="entry name" value="PDZ"/>
</dbReference>
<dbReference type="GO" id="GO:0006508">
    <property type="term" value="P:proteolysis"/>
    <property type="evidence" value="ECO:0007669"/>
    <property type="project" value="UniProtKB-KW"/>
</dbReference>
<evidence type="ECO:0000256" key="4">
    <source>
        <dbReference type="ARBA" id="ARBA00022825"/>
    </source>
</evidence>
<evidence type="ECO:0000256" key="3">
    <source>
        <dbReference type="ARBA" id="ARBA00022801"/>
    </source>
</evidence>
<dbReference type="Proteomes" id="UP000186309">
    <property type="component" value="Chromosome"/>
</dbReference>
<reference evidence="8" key="1">
    <citation type="submission" date="2016-12" db="EMBL/GenBank/DDBJ databases">
        <title>Comparative genomics of four Isosphaeraceae planctomycetes: a common pool of plasmids and glycoside hydrolase genes.</title>
        <authorList>
            <person name="Ivanova A."/>
        </authorList>
    </citation>
    <scope>NUCLEOTIDE SEQUENCE [LARGE SCALE GENOMIC DNA]</scope>
    <source>
        <strain evidence="8">PX4</strain>
    </source>
</reference>
<dbReference type="SUPFAM" id="SSF50494">
    <property type="entry name" value="Trypsin-like serine proteases"/>
    <property type="match status" value="1"/>
</dbReference>
<accession>A0A1U7CQ36</accession>
<dbReference type="FunFam" id="2.40.10.10:FF:000001">
    <property type="entry name" value="Periplasmic serine protease DegS"/>
    <property type="match status" value="1"/>
</dbReference>
<evidence type="ECO:0000313" key="7">
    <source>
        <dbReference type="EMBL" id="APW61055.1"/>
    </source>
</evidence>
<dbReference type="AlphaFoldDB" id="A0A1U7CQ36"/>
<keyword evidence="8" id="KW-1185">Reference proteome</keyword>
<dbReference type="GO" id="GO:0004252">
    <property type="term" value="F:serine-type endopeptidase activity"/>
    <property type="evidence" value="ECO:0007669"/>
    <property type="project" value="InterPro"/>
</dbReference>
<evidence type="ECO:0000256" key="1">
    <source>
        <dbReference type="ARBA" id="ARBA00010541"/>
    </source>
</evidence>
<comment type="similarity">
    <text evidence="1">Belongs to the peptidase S1C family.</text>
</comment>
<dbReference type="InterPro" id="IPR001940">
    <property type="entry name" value="Peptidase_S1C"/>
</dbReference>
<protein>
    <submittedName>
        <fullName evidence="7">Serine protease HhoB</fullName>
    </submittedName>
</protein>
<name>A0A1U7CQ36_9BACT</name>
<dbReference type="Gene3D" id="2.30.42.10">
    <property type="match status" value="1"/>
</dbReference>
<keyword evidence="3" id="KW-0378">Hydrolase</keyword>
<dbReference type="KEGG" id="pbor:BSF38_02558"/>
<dbReference type="RefSeq" id="WP_076346122.1">
    <property type="nucleotide sequence ID" value="NZ_CP019082.1"/>
</dbReference>